<evidence type="ECO:0000259" key="1">
    <source>
        <dbReference type="Pfam" id="PF10683"/>
    </source>
</evidence>
<dbReference type="SMART" id="SM00614">
    <property type="entry name" value="ZnF_BED"/>
    <property type="match status" value="1"/>
</dbReference>
<keyword evidence="3" id="KW-1185">Reference proteome</keyword>
<dbReference type="Gene3D" id="1.10.10.1070">
    <property type="entry name" value="Zinc finger, BED domain-containing"/>
    <property type="match status" value="1"/>
</dbReference>
<gene>
    <name evidence="2" type="ORF">XAT740_LOCUS60173</name>
</gene>
<evidence type="ECO:0000313" key="3">
    <source>
        <dbReference type="Proteomes" id="UP000663828"/>
    </source>
</evidence>
<feature type="domain" description="Hermes trasposase DNA-binding" evidence="1">
    <location>
        <begin position="85"/>
        <end position="136"/>
    </location>
</feature>
<dbReference type="AlphaFoldDB" id="A0A816GY79"/>
<reference evidence="2" key="1">
    <citation type="submission" date="2021-02" db="EMBL/GenBank/DDBJ databases">
        <authorList>
            <person name="Nowell W R."/>
        </authorList>
    </citation>
    <scope>NUCLEOTIDE SEQUENCE</scope>
</reference>
<dbReference type="Pfam" id="PF10683">
    <property type="entry name" value="DBD_Tnp_Hermes"/>
    <property type="match status" value="1"/>
</dbReference>
<dbReference type="InterPro" id="IPR018473">
    <property type="entry name" value="Hermes_transposase_DNA-db"/>
</dbReference>
<accession>A0A816GY79</accession>
<comment type="caution">
    <text evidence="2">The sequence shown here is derived from an EMBL/GenBank/DDBJ whole genome shotgun (WGS) entry which is preliminary data.</text>
</comment>
<evidence type="ECO:0000313" key="2">
    <source>
        <dbReference type="EMBL" id="CAF1678972.1"/>
    </source>
</evidence>
<name>A0A816GY79_ADIRI</name>
<dbReference type="Proteomes" id="UP000663828">
    <property type="component" value="Unassembled WGS sequence"/>
</dbReference>
<dbReference type="SUPFAM" id="SSF140996">
    <property type="entry name" value="Hermes dimerisation domain"/>
    <property type="match status" value="1"/>
</dbReference>
<organism evidence="2 3">
    <name type="scientific">Adineta ricciae</name>
    <name type="common">Rotifer</name>
    <dbReference type="NCBI Taxonomy" id="249248"/>
    <lineage>
        <taxon>Eukaryota</taxon>
        <taxon>Metazoa</taxon>
        <taxon>Spiralia</taxon>
        <taxon>Gnathifera</taxon>
        <taxon>Rotifera</taxon>
        <taxon>Eurotatoria</taxon>
        <taxon>Bdelloidea</taxon>
        <taxon>Adinetida</taxon>
        <taxon>Adinetidae</taxon>
        <taxon>Adineta</taxon>
    </lineage>
</organism>
<sequence length="136" mass="15456">MWDHFTTVVVNDIEQEFVCCDNCRELLVYRTSDGTKSMLKHHRSCNGQTTLSQKCSNNPVKLTEYFTPSSNSNIPKRITEKVKMACTEFVAIDCRPFELVNGEGFLKMVQSIFDAGRYFSLTSNINIKDLVPSSIT</sequence>
<dbReference type="EMBL" id="CAJNOR010014596">
    <property type="protein sequence ID" value="CAF1678972.1"/>
    <property type="molecule type" value="Genomic_DNA"/>
</dbReference>
<proteinExistence type="predicted"/>
<feature type="non-terminal residue" evidence="2">
    <location>
        <position position="136"/>
    </location>
</feature>
<protein>
    <recommendedName>
        <fullName evidence="1">Hermes trasposase DNA-binding domain-containing protein</fullName>
    </recommendedName>
</protein>